<dbReference type="InterPro" id="IPR005202">
    <property type="entry name" value="TF_GRAS"/>
</dbReference>
<feature type="region of interest" description="Leucine repeat I (LRI)" evidence="3">
    <location>
        <begin position="305"/>
        <end position="365"/>
    </location>
</feature>
<evidence type="ECO:0000256" key="2">
    <source>
        <dbReference type="ARBA" id="ARBA00023163"/>
    </source>
</evidence>
<feature type="short sequence motif" description="VHIID" evidence="3">
    <location>
        <begin position="415"/>
        <end position="419"/>
    </location>
</feature>
<evidence type="ECO:0000256" key="3">
    <source>
        <dbReference type="PROSITE-ProRule" id="PRU01191"/>
    </source>
</evidence>
<evidence type="ECO:0000313" key="6">
    <source>
        <dbReference type="Proteomes" id="UP000325577"/>
    </source>
</evidence>
<proteinExistence type="inferred from homology"/>
<feature type="compositionally biased region" description="Basic and acidic residues" evidence="4">
    <location>
        <begin position="193"/>
        <end position="204"/>
    </location>
</feature>
<comment type="similarity">
    <text evidence="3">Belongs to the GRAS family.</text>
</comment>
<evidence type="ECO:0000256" key="1">
    <source>
        <dbReference type="ARBA" id="ARBA00023015"/>
    </source>
</evidence>
<name>A0A5J5C1Z0_9ASTE</name>
<evidence type="ECO:0000256" key="4">
    <source>
        <dbReference type="SAM" id="MobiDB-lite"/>
    </source>
</evidence>
<feature type="region of interest" description="Disordered" evidence="4">
    <location>
        <begin position="36"/>
        <end position="70"/>
    </location>
</feature>
<dbReference type="Proteomes" id="UP000325577">
    <property type="component" value="Linkage Group LG0"/>
</dbReference>
<feature type="region of interest" description="Disordered" evidence="4">
    <location>
        <begin position="193"/>
        <end position="245"/>
    </location>
</feature>
<dbReference type="PANTHER" id="PTHR31636">
    <property type="entry name" value="OSJNBA0084A10.13 PROTEIN-RELATED"/>
    <property type="match status" value="1"/>
</dbReference>
<keyword evidence="6" id="KW-1185">Reference proteome</keyword>
<keyword evidence="2" id="KW-0804">Transcription</keyword>
<feature type="region of interest" description="Disordered" evidence="4">
    <location>
        <begin position="277"/>
        <end position="300"/>
    </location>
</feature>
<gene>
    <name evidence="5" type="ORF">F0562_000972</name>
</gene>
<feature type="region of interest" description="VHIID" evidence="3">
    <location>
        <begin position="384"/>
        <end position="449"/>
    </location>
</feature>
<dbReference type="EMBL" id="CM018031">
    <property type="protein sequence ID" value="KAA8549288.1"/>
    <property type="molecule type" value="Genomic_DNA"/>
</dbReference>
<protein>
    <submittedName>
        <fullName evidence="5">Uncharacterized protein</fullName>
    </submittedName>
</protein>
<feature type="region of interest" description="Leucine repeat II (LRII)" evidence="3">
    <location>
        <begin position="465"/>
        <end position="497"/>
    </location>
</feature>
<evidence type="ECO:0000313" key="5">
    <source>
        <dbReference type="EMBL" id="KAA8549288.1"/>
    </source>
</evidence>
<feature type="region of interest" description="SAW" evidence="3">
    <location>
        <begin position="603"/>
        <end position="678"/>
    </location>
</feature>
<sequence>MDALIQRYSGSANGFDFHNQSIPILADQNHVNGCKPNHSFTDDPLLSSGAHPGDLSPSWGESSEESSPEVERDFSDAFLKYISQMLMEEDLGNKTCMFQDCLALQAAEKSFYEVLGEKYPPSPNRHGLIIADASAKSPDDDFGRACSSNSSTAWNNSVESYKVLDSYGENQPILQSRGGGGKVAQLLPNKSHASYDMEPKEETSRGVNHPENNGMDHSPNGSRGKKNRSREDSDSGEEGRSSKQLANDYAEETDQLLNMFDKVLLCPSLNPGLHDELSNGASRKFQQKPSVGRPRGKRGNKKEVVDLRSLLTQTAQAVSSCDSRTVNDLLKRIRQHSSPYGDGGERMAHYFADALEARLAGTGTALYIAFKSRRISAANLLKAYQVYVAACPFNKMSNFFSNRTIGKLSMNAKKLHIIDFGILYGFQWPCIIQRLSARHGGPPNLRITGIDFPQPGFRPAERVEETGHRLANYCKRFHVPFEYKAIAKKWDAIQLEDLKIDKDEMVVVNCLYRLRNVPDETVVVNSPRDAVLNLIKRINPDLFIHGVLNGTYNAPFFVTRFREAVFHFSALFDMFEANAPPEDQDRMLYEKEVFGRDIMNVIACEGTERVERPETYKQWQVRNVRAGFSQLPLNREDVKEVRSRVKSGYHRDFVVDEDSNWMLQGWKGRIVYALSCWKPSQEE</sequence>
<reference evidence="5 6" key="1">
    <citation type="submission" date="2019-09" db="EMBL/GenBank/DDBJ databases">
        <title>A chromosome-level genome assembly of the Chinese tupelo Nyssa sinensis.</title>
        <authorList>
            <person name="Yang X."/>
            <person name="Kang M."/>
            <person name="Yang Y."/>
            <person name="Xiong H."/>
            <person name="Wang M."/>
            <person name="Zhang Z."/>
            <person name="Wang Z."/>
            <person name="Wu H."/>
            <person name="Ma T."/>
            <person name="Liu J."/>
            <person name="Xi Z."/>
        </authorList>
    </citation>
    <scope>NUCLEOTIDE SEQUENCE [LARGE SCALE GENOMIC DNA]</scope>
    <source>
        <strain evidence="5">J267</strain>
        <tissue evidence="5">Leaf</tissue>
    </source>
</reference>
<organism evidence="5 6">
    <name type="scientific">Nyssa sinensis</name>
    <dbReference type="NCBI Taxonomy" id="561372"/>
    <lineage>
        <taxon>Eukaryota</taxon>
        <taxon>Viridiplantae</taxon>
        <taxon>Streptophyta</taxon>
        <taxon>Embryophyta</taxon>
        <taxon>Tracheophyta</taxon>
        <taxon>Spermatophyta</taxon>
        <taxon>Magnoliopsida</taxon>
        <taxon>eudicotyledons</taxon>
        <taxon>Gunneridae</taxon>
        <taxon>Pentapetalae</taxon>
        <taxon>asterids</taxon>
        <taxon>Cornales</taxon>
        <taxon>Nyssaceae</taxon>
        <taxon>Nyssa</taxon>
    </lineage>
</organism>
<dbReference type="Pfam" id="PF03514">
    <property type="entry name" value="GRAS"/>
    <property type="match status" value="1"/>
</dbReference>
<feature type="compositionally biased region" description="Basic and acidic residues" evidence="4">
    <location>
        <begin position="229"/>
        <end position="241"/>
    </location>
</feature>
<keyword evidence="1" id="KW-0805">Transcription regulation</keyword>
<comment type="caution">
    <text evidence="3">Lacks conserved residue(s) required for the propagation of feature annotation.</text>
</comment>
<dbReference type="AlphaFoldDB" id="A0A5J5C1Z0"/>
<dbReference type="OrthoDB" id="47276at2759"/>
<accession>A0A5J5C1Z0</accession>
<dbReference type="PROSITE" id="PS50985">
    <property type="entry name" value="GRAS"/>
    <property type="match status" value="1"/>
</dbReference>